<feature type="region of interest" description="Disordered" evidence="2">
    <location>
        <begin position="161"/>
        <end position="193"/>
    </location>
</feature>
<dbReference type="EMBL" id="MCGO01000018">
    <property type="protein sequence ID" value="ORY46106.1"/>
    <property type="molecule type" value="Genomic_DNA"/>
</dbReference>
<gene>
    <name evidence="4" type="ORF">BCR33DRAFT_737186</name>
</gene>
<evidence type="ECO:0000256" key="2">
    <source>
        <dbReference type="SAM" id="MobiDB-lite"/>
    </source>
</evidence>
<name>A0A1Y2CGQ6_9FUNG</name>
<dbReference type="SMART" id="SM00343">
    <property type="entry name" value="ZnF_C2HC"/>
    <property type="match status" value="1"/>
</dbReference>
<feature type="region of interest" description="Disordered" evidence="2">
    <location>
        <begin position="649"/>
        <end position="678"/>
    </location>
</feature>
<feature type="region of interest" description="Disordered" evidence="2">
    <location>
        <begin position="442"/>
        <end position="483"/>
    </location>
</feature>
<dbReference type="AlphaFoldDB" id="A0A1Y2CGQ6"/>
<feature type="compositionally biased region" description="Polar residues" evidence="2">
    <location>
        <begin position="124"/>
        <end position="134"/>
    </location>
</feature>
<dbReference type="InterPro" id="IPR036875">
    <property type="entry name" value="Znf_CCHC_sf"/>
</dbReference>
<dbReference type="Gene3D" id="4.10.60.10">
    <property type="entry name" value="Zinc finger, CCHC-type"/>
    <property type="match status" value="1"/>
</dbReference>
<evidence type="ECO:0000313" key="4">
    <source>
        <dbReference type="EMBL" id="ORY46106.1"/>
    </source>
</evidence>
<accession>A0A1Y2CGQ6</accession>
<evidence type="ECO:0000259" key="3">
    <source>
        <dbReference type="PROSITE" id="PS50158"/>
    </source>
</evidence>
<dbReference type="GO" id="GO:0003676">
    <property type="term" value="F:nucleic acid binding"/>
    <property type="evidence" value="ECO:0007669"/>
    <property type="project" value="InterPro"/>
</dbReference>
<sequence length="765" mass="85982">MSKRTTRANSGSSSLARTTIKLYDRTILVLNNKFATPNEEELQPQTIAVLADALRLNFPDQFKDFIEDQNQEPTVREVVNEALRLSLKFEDGQVLTVKGFNTFDEACPSYWSFSKQQRRHTPPLSATSASSNASVPEDETDSITVPHSAYHTPVGKGVRFSTLPTVTSAPPRVPTTTTIVPPATNIATNQPANPVTSTVQQTQATHIPVPAQLATHVAALQQTVTAPTPQVANPAPQPPVVAYQAIGTARPLNEKDVIASITTDLPYLESKTAARWWNDVAEARDTNVGTGLPFISDVAFLNALGRGNIEGDQSAKQFKKDLQRAVSWKDAHARLTYWFLDNKKLREMGAEIDDFKWDSSDPDLEAVNIKSMNKALPSEHQRTLLELKRGFLKNAPSCQAKDDLYDGTEVKVPNRQTITNFEDPVVSLEDIAKALKTSKLIAKQKRDQIREQRDQRERDFNRDNRRSDSRDRRPTTNYSTDEEDLERLYTMLQQHGIDRKQLSCYKCGRNGHFAKECPSASDIDHYFKNQKKFKEWLEMTQEKQLSSISSLSLDEVTDMTTYFNSQIKDVSGETVSPPQNIDLNQLIQLIDNRLVKHAFDITKPNQAAETINPIKNDSTFTSSALENKKDSTPFTFNININQNELNNKTTTAHQQPTDKPDLSNSVPKSAIKTGTKPKPRRRLTVLNRVTKLEYNADVQKIHKNRAVQLPTSDVERSISNRLTSDTRMPKPSERMYTVARISGWVHGVFINRLMQDTGSNHSVTN</sequence>
<evidence type="ECO:0000256" key="1">
    <source>
        <dbReference type="PROSITE-ProRule" id="PRU00047"/>
    </source>
</evidence>
<dbReference type="Proteomes" id="UP000193642">
    <property type="component" value="Unassembled WGS sequence"/>
</dbReference>
<protein>
    <recommendedName>
        <fullName evidence="3">CCHC-type domain-containing protein</fullName>
    </recommendedName>
</protein>
<proteinExistence type="predicted"/>
<evidence type="ECO:0000313" key="5">
    <source>
        <dbReference type="Proteomes" id="UP000193642"/>
    </source>
</evidence>
<feature type="region of interest" description="Disordered" evidence="2">
    <location>
        <begin position="121"/>
        <end position="140"/>
    </location>
</feature>
<keyword evidence="1" id="KW-0863">Zinc-finger</keyword>
<feature type="compositionally biased region" description="Basic and acidic residues" evidence="2">
    <location>
        <begin position="444"/>
        <end position="474"/>
    </location>
</feature>
<feature type="domain" description="CCHC-type" evidence="3">
    <location>
        <begin position="504"/>
        <end position="519"/>
    </location>
</feature>
<keyword evidence="5" id="KW-1185">Reference proteome</keyword>
<dbReference type="GO" id="GO:0008270">
    <property type="term" value="F:zinc ion binding"/>
    <property type="evidence" value="ECO:0007669"/>
    <property type="project" value="UniProtKB-KW"/>
</dbReference>
<keyword evidence="1" id="KW-0862">Zinc</keyword>
<dbReference type="Pfam" id="PF00098">
    <property type="entry name" value="zf-CCHC"/>
    <property type="match status" value="1"/>
</dbReference>
<dbReference type="OrthoDB" id="427960at2759"/>
<keyword evidence="1" id="KW-0479">Metal-binding</keyword>
<feature type="compositionally biased region" description="Low complexity" evidence="2">
    <location>
        <begin position="174"/>
        <end position="188"/>
    </location>
</feature>
<dbReference type="InterPro" id="IPR001878">
    <property type="entry name" value="Znf_CCHC"/>
</dbReference>
<reference evidence="4 5" key="1">
    <citation type="submission" date="2016-07" db="EMBL/GenBank/DDBJ databases">
        <title>Pervasive Adenine N6-methylation of Active Genes in Fungi.</title>
        <authorList>
            <consortium name="DOE Joint Genome Institute"/>
            <person name="Mondo S.J."/>
            <person name="Dannebaum R.O."/>
            <person name="Kuo R.C."/>
            <person name="Labutti K."/>
            <person name="Haridas S."/>
            <person name="Kuo A."/>
            <person name="Salamov A."/>
            <person name="Ahrendt S.R."/>
            <person name="Lipzen A."/>
            <person name="Sullivan W."/>
            <person name="Andreopoulos W.B."/>
            <person name="Clum A."/>
            <person name="Lindquist E."/>
            <person name="Daum C."/>
            <person name="Ramamoorthy G.K."/>
            <person name="Gryganskyi A."/>
            <person name="Culley D."/>
            <person name="Magnuson J.K."/>
            <person name="James T.Y."/>
            <person name="O'Malley M.A."/>
            <person name="Stajich J.E."/>
            <person name="Spatafora J.W."/>
            <person name="Visel A."/>
            <person name="Grigoriev I.V."/>
        </authorList>
    </citation>
    <scope>NUCLEOTIDE SEQUENCE [LARGE SCALE GENOMIC DNA]</scope>
    <source>
        <strain evidence="4 5">JEL800</strain>
    </source>
</reference>
<comment type="caution">
    <text evidence="4">The sequence shown here is derived from an EMBL/GenBank/DDBJ whole genome shotgun (WGS) entry which is preliminary data.</text>
</comment>
<dbReference type="SUPFAM" id="SSF57756">
    <property type="entry name" value="Retrovirus zinc finger-like domains"/>
    <property type="match status" value="1"/>
</dbReference>
<organism evidence="4 5">
    <name type="scientific">Rhizoclosmatium globosum</name>
    <dbReference type="NCBI Taxonomy" id="329046"/>
    <lineage>
        <taxon>Eukaryota</taxon>
        <taxon>Fungi</taxon>
        <taxon>Fungi incertae sedis</taxon>
        <taxon>Chytridiomycota</taxon>
        <taxon>Chytridiomycota incertae sedis</taxon>
        <taxon>Chytridiomycetes</taxon>
        <taxon>Chytridiales</taxon>
        <taxon>Chytriomycetaceae</taxon>
        <taxon>Rhizoclosmatium</taxon>
    </lineage>
</organism>
<dbReference type="PROSITE" id="PS50158">
    <property type="entry name" value="ZF_CCHC"/>
    <property type="match status" value="1"/>
</dbReference>